<keyword evidence="5" id="KW-0804">Transcription</keyword>
<gene>
    <name evidence="8" type="ORF">PSQ90_12060</name>
</gene>
<keyword evidence="9" id="KW-1185">Reference proteome</keyword>
<dbReference type="PANTHER" id="PTHR43133:SF58">
    <property type="entry name" value="ECF RNA POLYMERASE SIGMA FACTOR SIGD"/>
    <property type="match status" value="1"/>
</dbReference>
<proteinExistence type="inferred from homology"/>
<organism evidence="8 9">
    <name type="scientific">Devosia rhodophyticola</name>
    <dbReference type="NCBI Taxonomy" id="3026423"/>
    <lineage>
        <taxon>Bacteria</taxon>
        <taxon>Pseudomonadati</taxon>
        <taxon>Pseudomonadota</taxon>
        <taxon>Alphaproteobacteria</taxon>
        <taxon>Hyphomicrobiales</taxon>
        <taxon>Devosiaceae</taxon>
        <taxon>Devosia</taxon>
    </lineage>
</organism>
<keyword evidence="4" id="KW-0238">DNA-binding</keyword>
<evidence type="ECO:0000259" key="6">
    <source>
        <dbReference type="Pfam" id="PF04542"/>
    </source>
</evidence>
<feature type="domain" description="RNA polymerase sigma-70 region 2" evidence="6">
    <location>
        <begin position="28"/>
        <end position="96"/>
    </location>
</feature>
<reference evidence="8 9" key="1">
    <citation type="submission" date="2023-02" db="EMBL/GenBank/DDBJ databases">
        <title>Devosia chondri sp. nov., isolated from the phycosphere of marine algae.</title>
        <authorList>
            <person name="Kim J.M."/>
            <person name="Lee J.K."/>
            <person name="Choi B.J."/>
            <person name="Bayburt H."/>
            <person name="Jeon C.O."/>
        </authorList>
    </citation>
    <scope>NUCLEOTIDE SEQUENCE [LARGE SCALE GENOMIC DNA]</scope>
    <source>
        <strain evidence="8 9">G2-5</strain>
    </source>
</reference>
<dbReference type="Gene3D" id="1.10.1740.10">
    <property type="match status" value="1"/>
</dbReference>
<dbReference type="NCBIfam" id="TIGR02937">
    <property type="entry name" value="sigma70-ECF"/>
    <property type="match status" value="1"/>
</dbReference>
<dbReference type="Pfam" id="PF04542">
    <property type="entry name" value="Sigma70_r2"/>
    <property type="match status" value="1"/>
</dbReference>
<dbReference type="Pfam" id="PF08281">
    <property type="entry name" value="Sigma70_r4_2"/>
    <property type="match status" value="1"/>
</dbReference>
<keyword evidence="3" id="KW-0731">Sigma factor</keyword>
<dbReference type="SUPFAM" id="SSF88946">
    <property type="entry name" value="Sigma2 domain of RNA polymerase sigma factors"/>
    <property type="match status" value="1"/>
</dbReference>
<comment type="similarity">
    <text evidence="1">Belongs to the sigma-70 factor family. ECF subfamily.</text>
</comment>
<name>A0ABY7YV16_9HYPH</name>
<evidence type="ECO:0000256" key="4">
    <source>
        <dbReference type="ARBA" id="ARBA00023125"/>
    </source>
</evidence>
<dbReference type="InterPro" id="IPR039425">
    <property type="entry name" value="RNA_pol_sigma-70-like"/>
</dbReference>
<feature type="domain" description="RNA polymerase sigma factor 70 region 4 type 2" evidence="7">
    <location>
        <begin position="123"/>
        <end position="175"/>
    </location>
</feature>
<dbReference type="InterPro" id="IPR013324">
    <property type="entry name" value="RNA_pol_sigma_r3/r4-like"/>
</dbReference>
<evidence type="ECO:0000259" key="7">
    <source>
        <dbReference type="Pfam" id="PF08281"/>
    </source>
</evidence>
<dbReference type="EMBL" id="CP118247">
    <property type="protein sequence ID" value="WDR05022.1"/>
    <property type="molecule type" value="Genomic_DNA"/>
</dbReference>
<dbReference type="NCBIfam" id="NF009191">
    <property type="entry name" value="PRK12539.1"/>
    <property type="match status" value="1"/>
</dbReference>
<evidence type="ECO:0000256" key="1">
    <source>
        <dbReference type="ARBA" id="ARBA00010641"/>
    </source>
</evidence>
<evidence type="ECO:0000256" key="5">
    <source>
        <dbReference type="ARBA" id="ARBA00023163"/>
    </source>
</evidence>
<evidence type="ECO:0000256" key="3">
    <source>
        <dbReference type="ARBA" id="ARBA00023082"/>
    </source>
</evidence>
<sequence>MSEPDTTETRLRALMLESLNGDAGAYRTLLSELRRHLYRYFTRRLHAAHAAYAEDLVQETLLAIHSRRMSYDRKRPFTAWLHAVAHHKFVDHVRRYSLRVTVPLDDDAPLFARDDTADAATRMDLDTALHTVPKRTETLIRKVRIEGASIAEAAKASNMSETAAKVSIHRGLKALTARFSGGNK</sequence>
<dbReference type="Proteomes" id="UP001222118">
    <property type="component" value="Chromosome"/>
</dbReference>
<dbReference type="PANTHER" id="PTHR43133">
    <property type="entry name" value="RNA POLYMERASE ECF-TYPE SIGMA FACTO"/>
    <property type="match status" value="1"/>
</dbReference>
<protein>
    <submittedName>
        <fullName evidence="8">Sigma-70 family RNA polymerase sigma factor</fullName>
    </submittedName>
</protein>
<evidence type="ECO:0000256" key="2">
    <source>
        <dbReference type="ARBA" id="ARBA00023015"/>
    </source>
</evidence>
<dbReference type="InterPro" id="IPR036388">
    <property type="entry name" value="WH-like_DNA-bd_sf"/>
</dbReference>
<accession>A0ABY7YV16</accession>
<dbReference type="SUPFAM" id="SSF88659">
    <property type="entry name" value="Sigma3 and sigma4 domains of RNA polymerase sigma factors"/>
    <property type="match status" value="1"/>
</dbReference>
<dbReference type="RefSeq" id="WP_282210541.1">
    <property type="nucleotide sequence ID" value="NZ_CP118247.1"/>
</dbReference>
<evidence type="ECO:0000313" key="8">
    <source>
        <dbReference type="EMBL" id="WDR05022.1"/>
    </source>
</evidence>
<dbReference type="InterPro" id="IPR013249">
    <property type="entry name" value="RNA_pol_sigma70_r4_t2"/>
</dbReference>
<keyword evidence="2" id="KW-0805">Transcription regulation</keyword>
<evidence type="ECO:0000313" key="9">
    <source>
        <dbReference type="Proteomes" id="UP001222118"/>
    </source>
</evidence>
<dbReference type="InterPro" id="IPR013325">
    <property type="entry name" value="RNA_pol_sigma_r2"/>
</dbReference>
<dbReference type="Gene3D" id="1.10.10.10">
    <property type="entry name" value="Winged helix-like DNA-binding domain superfamily/Winged helix DNA-binding domain"/>
    <property type="match status" value="1"/>
</dbReference>
<dbReference type="InterPro" id="IPR014284">
    <property type="entry name" value="RNA_pol_sigma-70_dom"/>
</dbReference>
<dbReference type="InterPro" id="IPR007627">
    <property type="entry name" value="RNA_pol_sigma70_r2"/>
</dbReference>